<dbReference type="SUPFAM" id="SSF53850">
    <property type="entry name" value="Periplasmic binding protein-like II"/>
    <property type="match status" value="1"/>
</dbReference>
<keyword evidence="1" id="KW-0732">Signal</keyword>
<dbReference type="Gene3D" id="3.40.190.10">
    <property type="entry name" value="Periplasmic binding protein-like II"/>
    <property type="match status" value="2"/>
</dbReference>
<feature type="chain" id="PRO_5045455437" evidence="1">
    <location>
        <begin position="24"/>
        <end position="294"/>
    </location>
</feature>
<comment type="caution">
    <text evidence="2">The sequence shown here is derived from an EMBL/GenBank/DDBJ whole genome shotgun (WGS) entry which is preliminary data.</text>
</comment>
<accession>A0ABV6Z436</accession>
<gene>
    <name evidence="2" type="ORF">ACFL27_23660</name>
</gene>
<evidence type="ECO:0000256" key="1">
    <source>
        <dbReference type="SAM" id="SignalP"/>
    </source>
</evidence>
<protein>
    <submittedName>
        <fullName evidence="2">Phosphate/phosphite/phosphonate ABC transporter substrate-binding protein</fullName>
    </submittedName>
</protein>
<dbReference type="PANTHER" id="PTHR35841:SF1">
    <property type="entry name" value="PHOSPHONATES-BINDING PERIPLASMIC PROTEIN"/>
    <property type="match status" value="1"/>
</dbReference>
<keyword evidence="3" id="KW-1185">Reference proteome</keyword>
<evidence type="ECO:0000313" key="2">
    <source>
        <dbReference type="EMBL" id="MFC1853206.1"/>
    </source>
</evidence>
<reference evidence="2 3" key="1">
    <citation type="submission" date="2024-09" db="EMBL/GenBank/DDBJ databases">
        <title>Laminarin stimulates single cell rates of sulfate reduction while oxygen inhibits transcriptomic activity in coastal marine sediment.</title>
        <authorList>
            <person name="Lindsay M."/>
            <person name="Orcutt B."/>
            <person name="Emerson D."/>
            <person name="Stepanauskas R."/>
            <person name="D'Angelo T."/>
        </authorList>
    </citation>
    <scope>NUCLEOTIDE SEQUENCE [LARGE SCALE GENOMIC DNA]</scope>
    <source>
        <strain evidence="2">SAG AM-311-K15</strain>
    </source>
</reference>
<dbReference type="Pfam" id="PF12974">
    <property type="entry name" value="Phosphonate-bd"/>
    <property type="match status" value="1"/>
</dbReference>
<dbReference type="PANTHER" id="PTHR35841">
    <property type="entry name" value="PHOSPHONATES-BINDING PERIPLASMIC PROTEIN"/>
    <property type="match status" value="1"/>
</dbReference>
<name>A0ABV6Z436_UNCC1</name>
<dbReference type="Proteomes" id="UP001594351">
    <property type="component" value="Unassembled WGS sequence"/>
</dbReference>
<dbReference type="EMBL" id="JBHPBY010000446">
    <property type="protein sequence ID" value="MFC1853206.1"/>
    <property type="molecule type" value="Genomic_DNA"/>
</dbReference>
<sequence>MGQMMKFSVGLFFLLFCCYPISATEITIPEEDEVITLVFFQPETTANPIEGNIACQKWVDLIGEHLGKKMIARFFISITEFDDYLDNHEVEIAILNPLYIIENYKKRKIEPRLVALRNGKSYSERVLVIRSESNIKQFEDLKGKLLITTNLGDRTIDFIEKIEFKAQVKFNDFFKELLFETNPRKCITALLAGAADVTMIPRANYEIILELEPSLQKSTRVLKTFQKIPLAAACYFADKISEAEAQKMMRATRAIQETPKGKQTMLIFKAEKWVSTSLEPYLELEKQLRQSERE</sequence>
<organism evidence="2 3">
    <name type="scientific">candidate division CSSED10-310 bacterium</name>
    <dbReference type="NCBI Taxonomy" id="2855610"/>
    <lineage>
        <taxon>Bacteria</taxon>
        <taxon>Bacteria division CSSED10-310</taxon>
    </lineage>
</organism>
<proteinExistence type="predicted"/>
<feature type="signal peptide" evidence="1">
    <location>
        <begin position="1"/>
        <end position="23"/>
    </location>
</feature>
<evidence type="ECO:0000313" key="3">
    <source>
        <dbReference type="Proteomes" id="UP001594351"/>
    </source>
</evidence>